<accession>A0ABU2XQ88</accession>
<keyword evidence="4 7" id="KW-0812">Transmembrane</keyword>
<comment type="subcellular location">
    <subcellularLocation>
        <location evidence="1">Cell membrane</location>
        <topology evidence="1">Multi-pass membrane protein</topology>
    </subcellularLocation>
</comment>
<keyword evidence="5 7" id="KW-1133">Transmembrane helix</keyword>
<name>A0ABU2XQ88_9ACTN</name>
<evidence type="ECO:0000256" key="1">
    <source>
        <dbReference type="ARBA" id="ARBA00004651"/>
    </source>
</evidence>
<proteinExistence type="inferred from homology"/>
<feature type="transmembrane region" description="Helical" evidence="7">
    <location>
        <begin position="75"/>
        <end position="100"/>
    </location>
</feature>
<evidence type="ECO:0000256" key="4">
    <source>
        <dbReference type="ARBA" id="ARBA00022692"/>
    </source>
</evidence>
<evidence type="ECO:0000256" key="3">
    <source>
        <dbReference type="ARBA" id="ARBA00022475"/>
    </source>
</evidence>
<dbReference type="EMBL" id="JAVRFD010000020">
    <property type="protein sequence ID" value="MDT0547619.1"/>
    <property type="molecule type" value="Genomic_DNA"/>
</dbReference>
<dbReference type="Pfam" id="PF07681">
    <property type="entry name" value="DoxX"/>
    <property type="match status" value="1"/>
</dbReference>
<keyword evidence="6 7" id="KW-0472">Membrane</keyword>
<evidence type="ECO:0000313" key="8">
    <source>
        <dbReference type="EMBL" id="MDT0547619.1"/>
    </source>
</evidence>
<sequence>MSAYHRTAPPNDASSPRSSPHVLVAHDVGLLVIRLGVGLIVAARGAQHLLGWWGGLGIDNTARFFEKFGYPAPKFLAVVCGIAETFGGLGLAVGLLTPLAGAAVAGTMANAVDVIWPLGYFSGIEFPLLIGVGAAGLALSGPGRIAVDALIPGLRSHRVVYGVVMLLIAAVLAAITIGIRD</sequence>
<dbReference type="PANTHER" id="PTHR33452">
    <property type="entry name" value="OXIDOREDUCTASE CATD-RELATED"/>
    <property type="match status" value="1"/>
</dbReference>
<keyword evidence="3" id="KW-1003">Cell membrane</keyword>
<evidence type="ECO:0000313" key="9">
    <source>
        <dbReference type="Proteomes" id="UP001180754"/>
    </source>
</evidence>
<feature type="transmembrane region" description="Helical" evidence="7">
    <location>
        <begin position="120"/>
        <end position="139"/>
    </location>
</feature>
<comment type="caution">
    <text evidence="8">The sequence shown here is derived from an EMBL/GenBank/DDBJ whole genome shotgun (WGS) entry which is preliminary data.</text>
</comment>
<dbReference type="InterPro" id="IPR032808">
    <property type="entry name" value="DoxX"/>
</dbReference>
<evidence type="ECO:0000256" key="5">
    <source>
        <dbReference type="ARBA" id="ARBA00022989"/>
    </source>
</evidence>
<dbReference type="InterPro" id="IPR051907">
    <property type="entry name" value="DoxX-like_oxidoreductase"/>
</dbReference>
<evidence type="ECO:0000256" key="7">
    <source>
        <dbReference type="SAM" id="Phobius"/>
    </source>
</evidence>
<evidence type="ECO:0000256" key="2">
    <source>
        <dbReference type="ARBA" id="ARBA00006679"/>
    </source>
</evidence>
<keyword evidence="9" id="KW-1185">Reference proteome</keyword>
<dbReference type="Proteomes" id="UP001180754">
    <property type="component" value="Unassembled WGS sequence"/>
</dbReference>
<organism evidence="8 9">
    <name type="scientific">Streptomyces lonegramiae</name>
    <dbReference type="NCBI Taxonomy" id="3075524"/>
    <lineage>
        <taxon>Bacteria</taxon>
        <taxon>Bacillati</taxon>
        <taxon>Actinomycetota</taxon>
        <taxon>Actinomycetes</taxon>
        <taxon>Kitasatosporales</taxon>
        <taxon>Streptomycetaceae</taxon>
        <taxon>Streptomyces</taxon>
    </lineage>
</organism>
<comment type="similarity">
    <text evidence="2">Belongs to the DoxX family.</text>
</comment>
<dbReference type="PANTHER" id="PTHR33452:SF1">
    <property type="entry name" value="INNER MEMBRANE PROTEIN YPHA-RELATED"/>
    <property type="match status" value="1"/>
</dbReference>
<protein>
    <submittedName>
        <fullName evidence="8">DoxX family protein</fullName>
    </submittedName>
</protein>
<reference evidence="8" key="1">
    <citation type="submission" date="2024-05" db="EMBL/GenBank/DDBJ databases">
        <title>30 novel species of actinomycetes from the DSMZ collection.</title>
        <authorList>
            <person name="Nouioui I."/>
        </authorList>
    </citation>
    <scope>NUCLEOTIDE SEQUENCE</scope>
    <source>
        <strain evidence="8">DSM 41529</strain>
    </source>
</reference>
<evidence type="ECO:0000256" key="6">
    <source>
        <dbReference type="ARBA" id="ARBA00023136"/>
    </source>
</evidence>
<dbReference type="RefSeq" id="WP_311728138.1">
    <property type="nucleotide sequence ID" value="NZ_JAVRFD010000020.1"/>
</dbReference>
<feature type="transmembrane region" description="Helical" evidence="7">
    <location>
        <begin position="159"/>
        <end position="179"/>
    </location>
</feature>
<gene>
    <name evidence="8" type="ORF">RND15_33690</name>
</gene>